<dbReference type="Pfam" id="PF05430">
    <property type="entry name" value="Methyltransf_30"/>
    <property type="match status" value="1"/>
</dbReference>
<dbReference type="Pfam" id="PF01702">
    <property type="entry name" value="TGT"/>
    <property type="match status" value="1"/>
</dbReference>
<feature type="binding site" evidence="4">
    <location>
        <begin position="94"/>
        <end position="98"/>
    </location>
    <ligand>
        <name>substrate</name>
    </ligand>
</feature>
<dbReference type="UniPathway" id="UPA00392"/>
<dbReference type="InterPro" id="IPR036511">
    <property type="entry name" value="TGT-like_sf"/>
</dbReference>
<dbReference type="NCBIfam" id="TIGR00430">
    <property type="entry name" value="Q_tRNA_tgt"/>
    <property type="match status" value="1"/>
</dbReference>
<feature type="active site" description="Nucleophile" evidence="4">
    <location>
        <position position="267"/>
    </location>
</feature>
<proteinExistence type="inferred from homology"/>
<evidence type="ECO:0000256" key="4">
    <source>
        <dbReference type="HAMAP-Rule" id="MF_00168"/>
    </source>
</evidence>
<sequence length="672" mass="76104">MSRLDFILEKEASGSKARAARFTTLHGEVKTPIFMPVGTQATVKSQTVETLKAAGSNVLLANTYHLLLRPGPEVFQKLGGIHKFMNWDRPVLTDSGGFQIFSLPNARKMTEEGAVFRSYVNGQNVLLSPEISIGMQKAIGSDIMMVLDECVPSTVEYSKAKSAMEVTHRWAKRSLDARGDSPQSMFGIVQGACFPDLRKRSAEVLTQLPFDGFAIGGLAVGETKEERNDFCELSASLLPRNLPRYLMGVGTPLDLLEAVHRGVDMFDCTIPTELAQRGVAFTSKGKLQIHRTVYKFEDQILDPDCDCPCCCSYSRAYLHHLTKTEEVLGWHLLGIHNLYFYHKLMKDMREEILSDTFASFYERKKEELDRTDNVNPSFHRLKPSKANRKKSLGDYELIENPAGEYWSVRQKSSGEVMHSVNDPYLESKQLYIEQSGLSEILRSSSDTAPLVIWDVGLGAATNAMMAVRCFEEIEVPRTLKIISFESDLDPLRLALKNNGKFPHLFHKAPWELLKYNVWKSDSKNLIWELVEGDFAVHFVQKEIPDLIFYDPFSFKTDSSLWTHTFFEQLFDRLRNSSRLVRLYTYSASTAVRSSLLHSGFWVGRGLGSGPKSETTVAYSGKPNTESELSGLLGKEWLSRWEKSDARYPKNLDPAQRKEWVERILSHPQFVSK</sequence>
<dbReference type="RefSeq" id="WP_135761645.1">
    <property type="nucleotide sequence ID" value="NZ_RQHW01000065.1"/>
</dbReference>
<dbReference type="PANTHER" id="PTHR46499">
    <property type="entry name" value="QUEUINE TRNA-RIBOSYLTRANSFERASE"/>
    <property type="match status" value="1"/>
</dbReference>
<comment type="similarity">
    <text evidence="4">Belongs to the queuine tRNA-ribosyltransferase family.</text>
</comment>
<dbReference type="HAMAP" id="MF_00168">
    <property type="entry name" value="Q_tRNA_Tgt"/>
    <property type="match status" value="1"/>
</dbReference>
<keyword evidence="8" id="KW-1185">Reference proteome</keyword>
<dbReference type="InterPro" id="IPR002616">
    <property type="entry name" value="tRNA_ribo_trans-like"/>
</dbReference>
<feature type="binding site" evidence="4">
    <location>
        <position position="307"/>
    </location>
    <ligand>
        <name>Zn(2+)</name>
        <dbReference type="ChEBI" id="CHEBI:29105"/>
    </ligand>
</feature>
<comment type="cofactor">
    <cofactor evidence="4">
        <name>Zn(2+)</name>
        <dbReference type="ChEBI" id="CHEBI:29105"/>
    </cofactor>
    <text evidence="4">Binds 1 zinc ion per subunit.</text>
</comment>
<dbReference type="GO" id="GO:0005737">
    <property type="term" value="C:cytoplasm"/>
    <property type="evidence" value="ECO:0007669"/>
    <property type="project" value="TreeGrafter"/>
</dbReference>
<dbReference type="Gene3D" id="3.20.20.105">
    <property type="entry name" value="Queuine tRNA-ribosyltransferase-like"/>
    <property type="match status" value="1"/>
</dbReference>
<dbReference type="GO" id="GO:0008616">
    <property type="term" value="P:tRNA queuosine(34) biosynthetic process"/>
    <property type="evidence" value="ECO:0007669"/>
    <property type="project" value="UniProtKB-UniRule"/>
</dbReference>
<feature type="binding site" evidence="4">
    <location>
        <position position="190"/>
    </location>
    <ligand>
        <name>substrate</name>
    </ligand>
</feature>
<dbReference type="EC" id="2.4.2.29" evidence="4"/>
<evidence type="ECO:0000259" key="6">
    <source>
        <dbReference type="Pfam" id="PF05430"/>
    </source>
</evidence>
<name>A0A4R9LWW0_9LEPT</name>
<dbReference type="InterPro" id="IPR008471">
    <property type="entry name" value="MnmC-like_methylTransf"/>
</dbReference>
<keyword evidence="4" id="KW-0862">Zinc</keyword>
<evidence type="ECO:0000313" key="7">
    <source>
        <dbReference type="EMBL" id="TGN17587.1"/>
    </source>
</evidence>
<feature type="binding site" evidence="4">
    <location>
        <position position="217"/>
    </location>
    <ligand>
        <name>substrate</name>
    </ligand>
</feature>
<feature type="region of interest" description="RNA binding" evidence="4">
    <location>
        <begin position="248"/>
        <end position="254"/>
    </location>
</feature>
<comment type="pathway">
    <text evidence="4">tRNA modification; tRNA-queuosine biosynthesis.</text>
</comment>
<evidence type="ECO:0000259" key="5">
    <source>
        <dbReference type="Pfam" id="PF01702"/>
    </source>
</evidence>
<dbReference type="GO" id="GO:0046872">
    <property type="term" value="F:metal ion binding"/>
    <property type="evidence" value="ECO:0007669"/>
    <property type="project" value="UniProtKB-KW"/>
</dbReference>
<dbReference type="EMBL" id="RQHW01000065">
    <property type="protein sequence ID" value="TGN17587.1"/>
    <property type="molecule type" value="Genomic_DNA"/>
</dbReference>
<keyword evidence="2 4" id="KW-0808">Transferase</keyword>
<evidence type="ECO:0000256" key="3">
    <source>
        <dbReference type="ARBA" id="ARBA00022694"/>
    </source>
</evidence>
<dbReference type="Proteomes" id="UP000298058">
    <property type="component" value="Unassembled WGS sequence"/>
</dbReference>
<comment type="catalytic activity">
    <reaction evidence="4">
        <text>7-aminomethyl-7-carbaguanine + guanosine(34) in tRNA = 7-aminomethyl-7-carbaguanosine(34) in tRNA + guanine</text>
        <dbReference type="Rhea" id="RHEA:24104"/>
        <dbReference type="Rhea" id="RHEA-COMP:10341"/>
        <dbReference type="Rhea" id="RHEA-COMP:10342"/>
        <dbReference type="ChEBI" id="CHEBI:16235"/>
        <dbReference type="ChEBI" id="CHEBI:58703"/>
        <dbReference type="ChEBI" id="CHEBI:74269"/>
        <dbReference type="ChEBI" id="CHEBI:82833"/>
        <dbReference type="EC" id="2.4.2.29"/>
    </reaction>
</comment>
<feature type="active site" description="Proton acceptor" evidence="4">
    <location>
        <position position="94"/>
    </location>
</feature>
<protein>
    <recommendedName>
        <fullName evidence="4">Queuine tRNA-ribosyltransferase</fullName>
        <ecNumber evidence="4">2.4.2.29</ecNumber>
    </recommendedName>
    <alternativeName>
        <fullName evidence="4">Guanine insertion enzyme</fullName>
    </alternativeName>
    <alternativeName>
        <fullName evidence="4">tRNA-guanine transglycosylase</fullName>
    </alternativeName>
</protein>
<feature type="binding site" evidence="4">
    <location>
        <position position="148"/>
    </location>
    <ligand>
        <name>substrate</name>
    </ligand>
</feature>
<comment type="subunit">
    <text evidence="4">Homodimer. Within each dimer, one monomer is responsible for RNA recognition and catalysis, while the other monomer binds to the replacement base PreQ1.</text>
</comment>
<dbReference type="GO" id="GO:0008479">
    <property type="term" value="F:tRNA-guanosine(34) queuine transglycosylase activity"/>
    <property type="evidence" value="ECO:0007669"/>
    <property type="project" value="UniProtKB-UniRule"/>
</dbReference>
<evidence type="ECO:0000256" key="1">
    <source>
        <dbReference type="ARBA" id="ARBA00022676"/>
    </source>
</evidence>
<feature type="domain" description="MnmC-like methyltransferase" evidence="6">
    <location>
        <begin position="525"/>
        <end position="618"/>
    </location>
</feature>
<dbReference type="Gene3D" id="3.40.50.150">
    <property type="entry name" value="Vaccinia Virus protein VP39"/>
    <property type="match status" value="1"/>
</dbReference>
<dbReference type="InterPro" id="IPR050076">
    <property type="entry name" value="ArchSynthase1/Queuine_TRR"/>
</dbReference>
<dbReference type="OrthoDB" id="9805417at2"/>
<evidence type="ECO:0000313" key="8">
    <source>
        <dbReference type="Proteomes" id="UP000298058"/>
    </source>
</evidence>
<keyword evidence="3 4" id="KW-0819">tRNA processing</keyword>
<feature type="binding site" evidence="4">
    <location>
        <position position="305"/>
    </location>
    <ligand>
        <name>Zn(2+)</name>
        <dbReference type="ChEBI" id="CHEBI:29105"/>
    </ligand>
</feature>
<feature type="binding site" evidence="4">
    <location>
        <position position="310"/>
    </location>
    <ligand>
        <name>Zn(2+)</name>
        <dbReference type="ChEBI" id="CHEBI:29105"/>
    </ligand>
</feature>
<dbReference type="InterPro" id="IPR029063">
    <property type="entry name" value="SAM-dependent_MTases_sf"/>
</dbReference>
<keyword evidence="1 4" id="KW-0328">Glycosyltransferase</keyword>
<comment type="caution">
    <text evidence="7">The sequence shown here is derived from an EMBL/GenBank/DDBJ whole genome shotgun (WGS) entry which is preliminary data.</text>
</comment>
<reference evidence="7" key="1">
    <citation type="journal article" date="2019" name="PLoS Negl. Trop. Dis.">
        <title>Revisiting the worldwide diversity of Leptospira species in the environment.</title>
        <authorList>
            <person name="Vincent A.T."/>
            <person name="Schiettekatte O."/>
            <person name="Bourhy P."/>
            <person name="Veyrier F.J."/>
            <person name="Picardeau M."/>
        </authorList>
    </citation>
    <scope>NUCLEOTIDE SEQUENCE [LARGE SCALE GENOMIC DNA]</scope>
    <source>
        <strain evidence="7">201300427</strain>
    </source>
</reference>
<keyword evidence="4" id="KW-0671">Queuosine biosynthesis</keyword>
<dbReference type="NCBIfam" id="TIGR00449">
    <property type="entry name" value="tgt_general"/>
    <property type="match status" value="1"/>
</dbReference>
<dbReference type="SUPFAM" id="SSF51713">
    <property type="entry name" value="tRNA-guanine transglycosylase"/>
    <property type="match status" value="1"/>
</dbReference>
<keyword evidence="4" id="KW-0479">Metal-binding</keyword>
<accession>A0A4R9LWW0</accession>
<comment type="function">
    <text evidence="4">Catalyzes the base-exchange of a guanine (G) residue with the queuine precursor 7-aminomethyl-7-deazaguanine (PreQ1) at position 34 (anticodon wobble position) in tRNAs with GU(N) anticodons (tRNA-Asp, -Asn, -His and -Tyr). Catalysis occurs through a double-displacement mechanism. The nucleophile active site attacks the C1' of nucleotide 34 to detach the guanine base from the RNA, forming a covalent enzyme-RNA intermediate. The proton acceptor active site deprotonates the incoming PreQ1, allowing a nucleophilic attack on the C1' of the ribose to form the product. After dissociation, two additional enzymatic reactions on the tRNA convert PreQ1 to queuine (Q), resulting in the hypermodified nucleoside queuosine (7-(((4,5-cis-dihydroxy-2-cyclopenten-1-yl)amino)methyl)-7-deazaguanosine).</text>
</comment>
<dbReference type="GO" id="GO:0016645">
    <property type="term" value="F:oxidoreductase activity, acting on the CH-NH group of donors"/>
    <property type="evidence" value="ECO:0007669"/>
    <property type="project" value="InterPro"/>
</dbReference>
<dbReference type="PANTHER" id="PTHR46499:SF1">
    <property type="entry name" value="QUEUINE TRNA-RIBOSYLTRANSFERASE"/>
    <property type="match status" value="1"/>
</dbReference>
<comment type="caution">
    <text evidence="4">Lacks conserved residue(s) required for the propagation of feature annotation.</text>
</comment>
<gene>
    <name evidence="4" type="primary">tgt</name>
    <name evidence="7" type="ORF">EHS15_16260</name>
</gene>
<evidence type="ECO:0000256" key="2">
    <source>
        <dbReference type="ARBA" id="ARBA00022679"/>
    </source>
</evidence>
<dbReference type="AlphaFoldDB" id="A0A4R9LWW0"/>
<dbReference type="InterPro" id="IPR004803">
    <property type="entry name" value="TGT"/>
</dbReference>
<feature type="binding site" evidence="4">
    <location>
        <position position="336"/>
    </location>
    <ligand>
        <name>Zn(2+)</name>
        <dbReference type="ChEBI" id="CHEBI:29105"/>
    </ligand>
</feature>
<feature type="domain" description="tRNA-guanine(15) transglycosylase-like" evidence="5">
    <location>
        <begin position="16"/>
        <end position="366"/>
    </location>
</feature>
<organism evidence="7 8">
    <name type="scientific">Leptospira idonii</name>
    <dbReference type="NCBI Taxonomy" id="1193500"/>
    <lineage>
        <taxon>Bacteria</taxon>
        <taxon>Pseudomonadati</taxon>
        <taxon>Spirochaetota</taxon>
        <taxon>Spirochaetia</taxon>
        <taxon>Leptospirales</taxon>
        <taxon>Leptospiraceae</taxon>
        <taxon>Leptospira</taxon>
    </lineage>
</organism>